<evidence type="ECO:0000256" key="6">
    <source>
        <dbReference type="ARBA" id="ARBA00023136"/>
    </source>
</evidence>
<dbReference type="AlphaFoldDB" id="A0A5A7PAQ1"/>
<dbReference type="PANTHER" id="PTHR31485:SF4">
    <property type="entry name" value="HYDROXYPROLINE O-ARABINOSYLTRANSFERASE RDN1"/>
    <property type="match status" value="1"/>
</dbReference>
<comment type="subcellular location">
    <subcellularLocation>
        <location evidence="1">Membrane</location>
        <topology evidence="1">Single-pass membrane protein</topology>
    </subcellularLocation>
</comment>
<comment type="caution">
    <text evidence="9">The sequence shown here is derived from an EMBL/GenBank/DDBJ whole genome shotgun (WGS) entry which is preliminary data.</text>
</comment>
<evidence type="ECO:0000259" key="8">
    <source>
        <dbReference type="Pfam" id="PF23452"/>
    </source>
</evidence>
<evidence type="ECO:0000313" key="10">
    <source>
        <dbReference type="Proteomes" id="UP000325081"/>
    </source>
</evidence>
<evidence type="ECO:0000256" key="7">
    <source>
        <dbReference type="SAM" id="MobiDB-lite"/>
    </source>
</evidence>
<name>A0A5A7PAQ1_STRAF</name>
<feature type="domain" description="Hydroxyproline O-arabinosyltransferase-like" evidence="8">
    <location>
        <begin position="54"/>
        <end position="137"/>
    </location>
</feature>
<keyword evidence="6" id="KW-0472">Membrane</keyword>
<evidence type="ECO:0000256" key="4">
    <source>
        <dbReference type="ARBA" id="ARBA00022692"/>
    </source>
</evidence>
<keyword evidence="10" id="KW-1185">Reference proteome</keyword>
<evidence type="ECO:0000256" key="2">
    <source>
        <dbReference type="ARBA" id="ARBA00022676"/>
    </source>
</evidence>
<dbReference type="EMBL" id="BKCP01004283">
    <property type="protein sequence ID" value="GER29810.1"/>
    <property type="molecule type" value="Genomic_DNA"/>
</dbReference>
<reference evidence="10" key="1">
    <citation type="journal article" date="2019" name="Curr. Biol.">
        <title>Genome Sequence of Striga asiatica Provides Insight into the Evolution of Plant Parasitism.</title>
        <authorList>
            <person name="Yoshida S."/>
            <person name="Kim S."/>
            <person name="Wafula E.K."/>
            <person name="Tanskanen J."/>
            <person name="Kim Y.M."/>
            <person name="Honaas L."/>
            <person name="Yang Z."/>
            <person name="Spallek T."/>
            <person name="Conn C.E."/>
            <person name="Ichihashi Y."/>
            <person name="Cheong K."/>
            <person name="Cui S."/>
            <person name="Der J.P."/>
            <person name="Gundlach H."/>
            <person name="Jiao Y."/>
            <person name="Hori C."/>
            <person name="Ishida J.K."/>
            <person name="Kasahara H."/>
            <person name="Kiba T."/>
            <person name="Kim M.S."/>
            <person name="Koo N."/>
            <person name="Laohavisit A."/>
            <person name="Lee Y.H."/>
            <person name="Lumba S."/>
            <person name="McCourt P."/>
            <person name="Mortimer J.C."/>
            <person name="Mutuku J.M."/>
            <person name="Nomura T."/>
            <person name="Sasaki-Sekimoto Y."/>
            <person name="Seto Y."/>
            <person name="Wang Y."/>
            <person name="Wakatake T."/>
            <person name="Sakakibara H."/>
            <person name="Demura T."/>
            <person name="Yamaguchi S."/>
            <person name="Yoneyama K."/>
            <person name="Manabe R.I."/>
            <person name="Nelson D.C."/>
            <person name="Schulman A.H."/>
            <person name="Timko M.P."/>
            <person name="dePamphilis C.W."/>
            <person name="Choi D."/>
            <person name="Shirasu K."/>
        </authorList>
    </citation>
    <scope>NUCLEOTIDE SEQUENCE [LARGE SCALE GENOMIC DNA]</scope>
    <source>
        <strain evidence="10">cv. UVA1</strain>
    </source>
</reference>
<keyword evidence="4" id="KW-0812">Transmembrane</keyword>
<accession>A0A5A7PAQ1</accession>
<dbReference type="PANTHER" id="PTHR31485">
    <property type="entry name" value="PEPTIDYL SERINE ALPHA-GALACTOSYLTRANSFERASE"/>
    <property type="match status" value="1"/>
</dbReference>
<evidence type="ECO:0000313" key="9">
    <source>
        <dbReference type="EMBL" id="GER29810.1"/>
    </source>
</evidence>
<dbReference type="GO" id="GO:0016757">
    <property type="term" value="F:glycosyltransferase activity"/>
    <property type="evidence" value="ECO:0007669"/>
    <property type="project" value="UniProtKB-KW"/>
</dbReference>
<dbReference type="GO" id="GO:0016020">
    <property type="term" value="C:membrane"/>
    <property type="evidence" value="ECO:0007669"/>
    <property type="project" value="UniProtKB-SubCell"/>
</dbReference>
<evidence type="ECO:0000256" key="5">
    <source>
        <dbReference type="ARBA" id="ARBA00022989"/>
    </source>
</evidence>
<sequence>MTSNKYWVNGPRKLIDLVIHNPKITKNNSYGKTYHIAMTASDDPYSKWQSRIMPWAFVQWLKLSKIEEDYILMAEPDHIFLKPLPNLAYEDYPARYPFFYIKPDQHANLIRKFYPEEMGPLTNIDPIGNSPVIIKKHLPRQHDQCTSSLHEDKQHAAAREDFSTEGTKASCNGITALSLQSPSMQPRGRLRLTTANEEKKDPDP</sequence>
<keyword evidence="3" id="KW-0808">Transferase</keyword>
<organism evidence="9 10">
    <name type="scientific">Striga asiatica</name>
    <name type="common">Asiatic witchweed</name>
    <name type="synonym">Buchnera asiatica</name>
    <dbReference type="NCBI Taxonomy" id="4170"/>
    <lineage>
        <taxon>Eukaryota</taxon>
        <taxon>Viridiplantae</taxon>
        <taxon>Streptophyta</taxon>
        <taxon>Embryophyta</taxon>
        <taxon>Tracheophyta</taxon>
        <taxon>Spermatophyta</taxon>
        <taxon>Magnoliopsida</taxon>
        <taxon>eudicotyledons</taxon>
        <taxon>Gunneridae</taxon>
        <taxon>Pentapetalae</taxon>
        <taxon>asterids</taxon>
        <taxon>lamiids</taxon>
        <taxon>Lamiales</taxon>
        <taxon>Orobanchaceae</taxon>
        <taxon>Buchnereae</taxon>
        <taxon>Striga</taxon>
    </lineage>
</organism>
<dbReference type="InterPro" id="IPR056508">
    <property type="entry name" value="HPAT-like"/>
</dbReference>
<protein>
    <submittedName>
        <fullName evidence="9">Voltage-dependent N-type calcium channel subunit alpha-1B</fullName>
    </submittedName>
</protein>
<dbReference type="InterPro" id="IPR044845">
    <property type="entry name" value="HPAT/SRGT1-like"/>
</dbReference>
<evidence type="ECO:0000256" key="3">
    <source>
        <dbReference type="ARBA" id="ARBA00022679"/>
    </source>
</evidence>
<dbReference type="OrthoDB" id="10259977at2759"/>
<gene>
    <name evidence="9" type="ORF">STAS_05710</name>
</gene>
<proteinExistence type="predicted"/>
<keyword evidence="2" id="KW-0328">Glycosyltransferase</keyword>
<keyword evidence="5" id="KW-1133">Transmembrane helix</keyword>
<dbReference type="Pfam" id="PF23452">
    <property type="entry name" value="HPAT"/>
    <property type="match status" value="1"/>
</dbReference>
<dbReference type="Proteomes" id="UP000325081">
    <property type="component" value="Unassembled WGS sequence"/>
</dbReference>
<feature type="region of interest" description="Disordered" evidence="7">
    <location>
        <begin position="178"/>
        <end position="204"/>
    </location>
</feature>
<evidence type="ECO:0000256" key="1">
    <source>
        <dbReference type="ARBA" id="ARBA00004167"/>
    </source>
</evidence>